<dbReference type="PANTHER" id="PTHR30290:SF10">
    <property type="entry name" value="PERIPLASMIC OLIGOPEPTIDE-BINDING PROTEIN-RELATED"/>
    <property type="match status" value="1"/>
</dbReference>
<dbReference type="GO" id="GO:1904680">
    <property type="term" value="F:peptide transmembrane transporter activity"/>
    <property type="evidence" value="ECO:0007669"/>
    <property type="project" value="TreeGrafter"/>
</dbReference>
<dbReference type="InterPro" id="IPR039424">
    <property type="entry name" value="SBP_5"/>
</dbReference>
<evidence type="ECO:0000256" key="3">
    <source>
        <dbReference type="ARBA" id="ARBA00022448"/>
    </source>
</evidence>
<dbReference type="InterPro" id="IPR000914">
    <property type="entry name" value="SBP_5_dom"/>
</dbReference>
<evidence type="ECO:0000313" key="6">
    <source>
        <dbReference type="EMBL" id="OUS17524.1"/>
    </source>
</evidence>
<comment type="subcellular location">
    <subcellularLocation>
        <location evidence="1">Cell envelope</location>
    </subcellularLocation>
</comment>
<keyword evidence="4" id="KW-0732">Signal</keyword>
<organism evidence="6 7">
    <name type="scientific">Nonlabens dokdonensis</name>
    <dbReference type="NCBI Taxonomy" id="328515"/>
    <lineage>
        <taxon>Bacteria</taxon>
        <taxon>Pseudomonadati</taxon>
        <taxon>Bacteroidota</taxon>
        <taxon>Flavobacteriia</taxon>
        <taxon>Flavobacteriales</taxon>
        <taxon>Flavobacteriaceae</taxon>
        <taxon>Nonlabens</taxon>
    </lineage>
</organism>
<dbReference type="Gene3D" id="3.90.76.10">
    <property type="entry name" value="Dipeptide-binding Protein, Domain 1"/>
    <property type="match status" value="1"/>
</dbReference>
<reference evidence="6 7" key="1">
    <citation type="journal article" date="2017" name="Proc. Natl. Acad. Sci. U.S.A.">
        <title>Simulation of Deepwater Horizon oil plume reveals substrate specialization within a complex community of hydrocarbon-degraders.</title>
        <authorList>
            <person name="Hu P."/>
            <person name="Dubinsky E.A."/>
            <person name="Probst A.J."/>
            <person name="Wang J."/>
            <person name="Sieber C.M.K."/>
            <person name="Tom L.M."/>
            <person name="Gardinali P."/>
            <person name="Banfield J.F."/>
            <person name="Atlas R.M."/>
            <person name="Andersen G.L."/>
        </authorList>
    </citation>
    <scope>NUCLEOTIDE SEQUENCE [LARGE SCALE GENOMIC DNA]</scope>
    <source>
        <strain evidence="6">35_9_T64</strain>
    </source>
</reference>
<dbReference type="AlphaFoldDB" id="A0A1Z8B4L4"/>
<dbReference type="SUPFAM" id="SSF53850">
    <property type="entry name" value="Periplasmic binding protein-like II"/>
    <property type="match status" value="1"/>
</dbReference>
<evidence type="ECO:0000259" key="5">
    <source>
        <dbReference type="Pfam" id="PF00496"/>
    </source>
</evidence>
<dbReference type="GO" id="GO:0030288">
    <property type="term" value="C:outer membrane-bounded periplasmic space"/>
    <property type="evidence" value="ECO:0007669"/>
    <property type="project" value="UniProtKB-ARBA"/>
</dbReference>
<comment type="caution">
    <text evidence="6">The sequence shown here is derived from an EMBL/GenBank/DDBJ whole genome shotgun (WGS) entry which is preliminary data.</text>
</comment>
<feature type="domain" description="Solute-binding protein family 5" evidence="5">
    <location>
        <begin position="70"/>
        <end position="438"/>
    </location>
</feature>
<dbReference type="InterPro" id="IPR030678">
    <property type="entry name" value="Peptide/Ni-bd"/>
</dbReference>
<protein>
    <submittedName>
        <fullName evidence="6">ABC transporter substrate-binding protein</fullName>
    </submittedName>
</protein>
<accession>A0A1Z8B4L4</accession>
<name>A0A1Z8B4L4_9FLAO</name>
<dbReference type="Pfam" id="PF00496">
    <property type="entry name" value="SBP_bac_5"/>
    <property type="match status" value="1"/>
</dbReference>
<gene>
    <name evidence="6" type="ORF">A9Q93_04925</name>
</gene>
<dbReference type="Gene3D" id="3.10.105.10">
    <property type="entry name" value="Dipeptide-binding Protein, Domain 3"/>
    <property type="match status" value="1"/>
</dbReference>
<dbReference type="Gene3D" id="3.40.190.10">
    <property type="entry name" value="Periplasmic binding protein-like II"/>
    <property type="match status" value="1"/>
</dbReference>
<evidence type="ECO:0000256" key="2">
    <source>
        <dbReference type="ARBA" id="ARBA00005695"/>
    </source>
</evidence>
<dbReference type="PIRSF" id="PIRSF002741">
    <property type="entry name" value="MppA"/>
    <property type="match status" value="1"/>
</dbReference>
<evidence type="ECO:0000256" key="4">
    <source>
        <dbReference type="ARBA" id="ARBA00022729"/>
    </source>
</evidence>
<dbReference type="EMBL" id="MAAX01000078">
    <property type="protein sequence ID" value="OUS17524.1"/>
    <property type="molecule type" value="Genomic_DNA"/>
</dbReference>
<dbReference type="GO" id="GO:0043190">
    <property type="term" value="C:ATP-binding cassette (ABC) transporter complex"/>
    <property type="evidence" value="ECO:0007669"/>
    <property type="project" value="InterPro"/>
</dbReference>
<sequence length="523" mass="59619">MYKYFYWLIIVILVTACNDQDQEIDPDTVFRYNEHANVTSLDPAFAKDQRNIWVCNLLFNGLVKLDKNLEVVPDLAARWEIDSTATVYTFYLKEDVYFNDAFAKARTVTAQDFKYSLERLLDPKTASPGASVMQNVKSIKALGTLKLEITLDQPFPAFLGLLSMKYCSVVPDGSTNLRERPIGTGPFYLKQWQENVKMVLRKNPYYFEKDENNIQLPYLEAVAITFKTDKQSEFLEFAQGNLDFINAIDPSYKDELLTTAGTLKLKYINDVHLKKSPFLNTEYLGIKIDNEPPELQSKKLRKAINYGFDRNKMIKYLRNSIGTPAVHGFIPKGLPAGGVVKGYSYNPALSKKLIDSYKEESGDLKPSITISTGANYLDLCEFIQKEMQKIGLEVKIDVMTPSALRQARKEGQLDIFRSSWIADYPDAQNYLALFYSKNFSPSGSNYTHFSNSVYDELYEKSIASTNAGFRKNLYVKMDSIIIEEAPIVPLYYDQSVRFISKNVINLESNAVNMLDLTRVKKSS</sequence>
<proteinExistence type="inferred from homology"/>
<dbReference type="Proteomes" id="UP000196102">
    <property type="component" value="Unassembled WGS sequence"/>
</dbReference>
<dbReference type="GO" id="GO:0015833">
    <property type="term" value="P:peptide transport"/>
    <property type="evidence" value="ECO:0007669"/>
    <property type="project" value="TreeGrafter"/>
</dbReference>
<evidence type="ECO:0000256" key="1">
    <source>
        <dbReference type="ARBA" id="ARBA00004196"/>
    </source>
</evidence>
<dbReference type="RefSeq" id="WP_303686282.1">
    <property type="nucleotide sequence ID" value="NZ_CAJXYO010000041.1"/>
</dbReference>
<dbReference type="PANTHER" id="PTHR30290">
    <property type="entry name" value="PERIPLASMIC BINDING COMPONENT OF ABC TRANSPORTER"/>
    <property type="match status" value="1"/>
</dbReference>
<evidence type="ECO:0000313" key="7">
    <source>
        <dbReference type="Proteomes" id="UP000196102"/>
    </source>
</evidence>
<keyword evidence="3" id="KW-0813">Transport</keyword>
<dbReference type="PROSITE" id="PS51257">
    <property type="entry name" value="PROKAR_LIPOPROTEIN"/>
    <property type="match status" value="1"/>
</dbReference>
<dbReference type="CDD" id="cd00995">
    <property type="entry name" value="PBP2_NikA_DppA_OppA_like"/>
    <property type="match status" value="1"/>
</dbReference>
<comment type="similarity">
    <text evidence="2">Belongs to the bacterial solute-binding protein 5 family.</text>
</comment>